<proteinExistence type="predicted"/>
<dbReference type="Proteomes" id="UP000295748">
    <property type="component" value="Chromosome"/>
</dbReference>
<keyword evidence="3" id="KW-1185">Reference proteome</keyword>
<feature type="compositionally biased region" description="Basic residues" evidence="1">
    <location>
        <begin position="1"/>
        <end position="21"/>
    </location>
</feature>
<feature type="compositionally biased region" description="Basic residues" evidence="1">
    <location>
        <begin position="32"/>
        <end position="68"/>
    </location>
</feature>
<organism evidence="2 3">
    <name type="scientific">Microbacterium wangchenii</name>
    <dbReference type="NCBI Taxonomy" id="2541726"/>
    <lineage>
        <taxon>Bacteria</taxon>
        <taxon>Bacillati</taxon>
        <taxon>Actinomycetota</taxon>
        <taxon>Actinomycetes</taxon>
        <taxon>Micrococcales</taxon>
        <taxon>Microbacteriaceae</taxon>
        <taxon>Microbacterium</taxon>
    </lineage>
</organism>
<protein>
    <submittedName>
        <fullName evidence="2">Uncharacterized protein</fullName>
    </submittedName>
</protein>
<name>A0ABX5SQC4_9MICO</name>
<accession>A0ABX5SQC4</accession>
<evidence type="ECO:0000256" key="1">
    <source>
        <dbReference type="SAM" id="MobiDB-lite"/>
    </source>
</evidence>
<evidence type="ECO:0000313" key="2">
    <source>
        <dbReference type="EMBL" id="QBR87358.1"/>
    </source>
</evidence>
<reference evidence="2 3" key="1">
    <citation type="submission" date="2019-03" db="EMBL/GenBank/DDBJ databases">
        <authorList>
            <person name="Dong K."/>
        </authorList>
    </citation>
    <scope>NUCLEOTIDE SEQUENCE [LARGE SCALE GENOMIC DNA]</scope>
    <source>
        <strain evidence="3">dk512</strain>
    </source>
</reference>
<gene>
    <name evidence="2" type="ORF">E4K62_00765</name>
</gene>
<evidence type="ECO:0000313" key="3">
    <source>
        <dbReference type="Proteomes" id="UP000295748"/>
    </source>
</evidence>
<feature type="region of interest" description="Disordered" evidence="1">
    <location>
        <begin position="1"/>
        <end position="81"/>
    </location>
</feature>
<dbReference type="EMBL" id="CP038266">
    <property type="protein sequence ID" value="QBR87358.1"/>
    <property type="molecule type" value="Genomic_DNA"/>
</dbReference>
<sequence length="103" mass="11898">MPPRRIRPAPRRSARTRRRSRPPAGASDARDRRRRRGGRPRRSRSSARTHRRRRAGGHPRRGPSRRSTRAAGLRPPLPIGARCRLFPCPYPVLRARRVCGTRD</sequence>